<name>A0A0C3I7I4_PISTI</name>
<reference evidence="2" key="2">
    <citation type="submission" date="2015-01" db="EMBL/GenBank/DDBJ databases">
        <title>Evolutionary Origins and Diversification of the Mycorrhizal Mutualists.</title>
        <authorList>
            <consortium name="DOE Joint Genome Institute"/>
            <consortium name="Mycorrhizal Genomics Consortium"/>
            <person name="Kohler A."/>
            <person name="Kuo A."/>
            <person name="Nagy L.G."/>
            <person name="Floudas D."/>
            <person name="Copeland A."/>
            <person name="Barry K.W."/>
            <person name="Cichocki N."/>
            <person name="Veneault-Fourrey C."/>
            <person name="LaButti K."/>
            <person name="Lindquist E.A."/>
            <person name="Lipzen A."/>
            <person name="Lundell T."/>
            <person name="Morin E."/>
            <person name="Murat C."/>
            <person name="Riley R."/>
            <person name="Ohm R."/>
            <person name="Sun H."/>
            <person name="Tunlid A."/>
            <person name="Henrissat B."/>
            <person name="Grigoriev I.V."/>
            <person name="Hibbett D.S."/>
            <person name="Martin F."/>
        </authorList>
    </citation>
    <scope>NUCLEOTIDE SEQUENCE [LARGE SCALE GENOMIC DNA]</scope>
    <source>
        <strain evidence="2">Marx 270</strain>
    </source>
</reference>
<evidence type="ECO:0000313" key="2">
    <source>
        <dbReference type="Proteomes" id="UP000054217"/>
    </source>
</evidence>
<protein>
    <submittedName>
        <fullName evidence="1">Uncharacterized protein</fullName>
    </submittedName>
</protein>
<evidence type="ECO:0000313" key="1">
    <source>
        <dbReference type="EMBL" id="KIN93127.1"/>
    </source>
</evidence>
<reference evidence="1 2" key="1">
    <citation type="submission" date="2014-04" db="EMBL/GenBank/DDBJ databases">
        <authorList>
            <consortium name="DOE Joint Genome Institute"/>
            <person name="Kuo A."/>
            <person name="Kohler A."/>
            <person name="Costa M.D."/>
            <person name="Nagy L.G."/>
            <person name="Floudas D."/>
            <person name="Copeland A."/>
            <person name="Barry K.W."/>
            <person name="Cichocki N."/>
            <person name="Veneault-Fourrey C."/>
            <person name="LaButti K."/>
            <person name="Lindquist E.A."/>
            <person name="Lipzen A."/>
            <person name="Lundell T."/>
            <person name="Morin E."/>
            <person name="Murat C."/>
            <person name="Sun H."/>
            <person name="Tunlid A."/>
            <person name="Henrissat B."/>
            <person name="Grigoriev I.V."/>
            <person name="Hibbett D.S."/>
            <person name="Martin F."/>
            <person name="Nordberg H.P."/>
            <person name="Cantor M.N."/>
            <person name="Hua S.X."/>
        </authorList>
    </citation>
    <scope>NUCLEOTIDE SEQUENCE [LARGE SCALE GENOMIC DNA]</scope>
    <source>
        <strain evidence="1 2">Marx 270</strain>
    </source>
</reference>
<gene>
    <name evidence="1" type="ORF">M404DRAFT_1009183</name>
</gene>
<organism evidence="1 2">
    <name type="scientific">Pisolithus tinctorius Marx 270</name>
    <dbReference type="NCBI Taxonomy" id="870435"/>
    <lineage>
        <taxon>Eukaryota</taxon>
        <taxon>Fungi</taxon>
        <taxon>Dikarya</taxon>
        <taxon>Basidiomycota</taxon>
        <taxon>Agaricomycotina</taxon>
        <taxon>Agaricomycetes</taxon>
        <taxon>Agaricomycetidae</taxon>
        <taxon>Boletales</taxon>
        <taxon>Sclerodermatineae</taxon>
        <taxon>Pisolithaceae</taxon>
        <taxon>Pisolithus</taxon>
    </lineage>
</organism>
<dbReference type="HOGENOM" id="CLU_3107369_0_0_1"/>
<dbReference type="AlphaFoldDB" id="A0A0C3I7I4"/>
<dbReference type="Proteomes" id="UP000054217">
    <property type="component" value="Unassembled WGS sequence"/>
</dbReference>
<keyword evidence="2" id="KW-1185">Reference proteome</keyword>
<proteinExistence type="predicted"/>
<sequence length="51" mass="6120">MCVFHIRTSRRSRDEKFRRDKWIEPPTSAKSFVSEIRFQPSGLCEFQKSTI</sequence>
<dbReference type="InParanoid" id="A0A0C3I7I4"/>
<dbReference type="EMBL" id="KN832219">
    <property type="protein sequence ID" value="KIN93127.1"/>
    <property type="molecule type" value="Genomic_DNA"/>
</dbReference>
<accession>A0A0C3I7I4</accession>